<proteinExistence type="predicted"/>
<dbReference type="SUPFAM" id="SSF81383">
    <property type="entry name" value="F-box domain"/>
    <property type="match status" value="1"/>
</dbReference>
<dbReference type="OrthoDB" id="629492at2759"/>
<dbReference type="Gene3D" id="3.80.10.10">
    <property type="entry name" value="Ribonuclease Inhibitor"/>
    <property type="match status" value="1"/>
</dbReference>
<dbReference type="AlphaFoldDB" id="A0A1B7SM58"/>
<evidence type="ECO:0000256" key="1">
    <source>
        <dbReference type="ARBA" id="ARBA00022737"/>
    </source>
</evidence>
<dbReference type="InterPro" id="IPR036047">
    <property type="entry name" value="F-box-like_dom_sf"/>
</dbReference>
<reference evidence="3" key="2">
    <citation type="submission" date="2021-01" db="EMBL/GenBank/DDBJ databases">
        <authorList>
            <person name="Schikora-Tamarit M.A."/>
        </authorList>
    </citation>
    <scope>NUCLEOTIDE SEQUENCE</scope>
    <source>
        <strain evidence="3">NCAIM Y.01608</strain>
    </source>
</reference>
<keyword evidence="4" id="KW-1185">Reference proteome</keyword>
<dbReference type="Proteomes" id="UP000788993">
    <property type="component" value="Unassembled WGS sequence"/>
</dbReference>
<keyword evidence="1" id="KW-0677">Repeat</keyword>
<dbReference type="Pfam" id="PF12937">
    <property type="entry name" value="F-box-like"/>
    <property type="match status" value="1"/>
</dbReference>
<comment type="caution">
    <text evidence="3">The sequence shown here is derived from an EMBL/GenBank/DDBJ whole genome shotgun (WGS) entry which is preliminary data.</text>
</comment>
<dbReference type="RefSeq" id="XP_018212376.1">
    <property type="nucleotide sequence ID" value="XM_018355244.1"/>
</dbReference>
<evidence type="ECO:0000313" key="4">
    <source>
        <dbReference type="Proteomes" id="UP000788993"/>
    </source>
</evidence>
<organism evidence="3 4">
    <name type="scientific">Ogataea polymorpha</name>
    <dbReference type="NCBI Taxonomy" id="460523"/>
    <lineage>
        <taxon>Eukaryota</taxon>
        <taxon>Fungi</taxon>
        <taxon>Dikarya</taxon>
        <taxon>Ascomycota</taxon>
        <taxon>Saccharomycotina</taxon>
        <taxon>Pichiomycetes</taxon>
        <taxon>Pichiales</taxon>
        <taxon>Pichiaceae</taxon>
        <taxon>Ogataea</taxon>
    </lineage>
</organism>
<accession>A0A1B7SM58</accession>
<dbReference type="Gene3D" id="1.20.1280.50">
    <property type="match status" value="1"/>
</dbReference>
<dbReference type="PANTHER" id="PTHR22904">
    <property type="entry name" value="TPR REPEAT CONTAINING PROTEIN"/>
    <property type="match status" value="1"/>
</dbReference>
<evidence type="ECO:0000256" key="2">
    <source>
        <dbReference type="ARBA" id="ARBA00022803"/>
    </source>
</evidence>
<dbReference type="InterPro" id="IPR032675">
    <property type="entry name" value="LRR_dom_sf"/>
</dbReference>
<dbReference type="SUPFAM" id="SSF52047">
    <property type="entry name" value="RNI-like"/>
    <property type="match status" value="1"/>
</dbReference>
<dbReference type="GO" id="GO:0051879">
    <property type="term" value="F:Hsp90 protein binding"/>
    <property type="evidence" value="ECO:0007669"/>
    <property type="project" value="TreeGrafter"/>
</dbReference>
<dbReference type="InterPro" id="IPR001810">
    <property type="entry name" value="F-box_dom"/>
</dbReference>
<name>A0A1B7SM58_9ASCO</name>
<dbReference type="PROSITE" id="PS50181">
    <property type="entry name" value="FBOX"/>
    <property type="match status" value="1"/>
</dbReference>
<evidence type="ECO:0000313" key="3">
    <source>
        <dbReference type="EMBL" id="KAH3670211.1"/>
    </source>
</evidence>
<dbReference type="EMBL" id="JAEUBD010000983">
    <property type="protein sequence ID" value="KAH3670211.1"/>
    <property type="molecule type" value="Genomic_DNA"/>
</dbReference>
<dbReference type="Gene3D" id="1.25.40.10">
    <property type="entry name" value="Tetratricopeptide repeat domain"/>
    <property type="match status" value="1"/>
</dbReference>
<reference evidence="3" key="1">
    <citation type="journal article" date="2021" name="Open Biol.">
        <title>Shared evolutionary footprints suggest mitochondrial oxidative damage underlies multiple complex I losses in fungi.</title>
        <authorList>
            <person name="Schikora-Tamarit M.A."/>
            <person name="Marcet-Houben M."/>
            <person name="Nosek J."/>
            <person name="Gabaldon T."/>
        </authorList>
    </citation>
    <scope>NUCLEOTIDE SEQUENCE</scope>
    <source>
        <strain evidence="3">NCAIM Y.01608</strain>
    </source>
</reference>
<gene>
    <name evidence="3" type="ORF">OGATHE_003024</name>
</gene>
<dbReference type="SMART" id="SM00256">
    <property type="entry name" value="FBOX"/>
    <property type="match status" value="1"/>
</dbReference>
<protein>
    <submittedName>
        <fullName evidence="3">Uncharacterized protein</fullName>
    </submittedName>
</protein>
<dbReference type="InterPro" id="IPR011990">
    <property type="entry name" value="TPR-like_helical_dom_sf"/>
</dbReference>
<dbReference type="PANTHER" id="PTHR22904:SF523">
    <property type="entry name" value="STRESS-INDUCED-PHOSPHOPROTEIN 1"/>
    <property type="match status" value="1"/>
</dbReference>
<keyword evidence="2" id="KW-0802">TPR repeat</keyword>
<sequence length="613" mass="69632">MDVLEKGLQLFERGKYQEAHCVLSKAVDLAQEELKKGQAQWRSKLGLLLDSRAACNQKLGDLDAALQDARQQMALEPYKCKSYLRASKIHVLAGRDKDALDVLETGVRRLERGKTKYGSRLQINERLFTKMTAEIEELRQKTFSDPRAKRRRVKSYDPLDYLPFELQATIFSHLDQPSLMNCLLVSRRWKQTLENLPTLLHSPVLKRHLSLKEFVKFLNFCRTRRCRSFENLSLSPRVVEESSMLKQLLSSGFQVKRLNLSLAKYDNFELAKLLSSIATGRKLFAGLEELSLSLPVVENGAGLTELLGFLGPNITKLNIVITDLVVSKLVRREPSKVDLPRLSRMVIMAYPKLHEKLNRRLMRVLFENFTIDNVQSLHLINCDMEAVTMEKVLQGLEKLEHFSADSCGALILGDYLRFLSRNGVPLESLAVRESALPRPSSSVSDIDLRFLWRLKSLSLENTSLNFQQLFLLLQSTNHQLRHLKLKANYKLIFMRSAFDIGIPSATTLPVNFREFLQCVPKLESLALIQCTNLTDSALRSLSAEMVNTSCPKGLKLLDLSANEVSGVGIIDLFQRPKSWLRLDQLLAHGCDLHPDTLSLLVRRGYCGQIQSLA</sequence>
<dbReference type="SUPFAM" id="SSF48452">
    <property type="entry name" value="TPR-like"/>
    <property type="match status" value="1"/>
</dbReference>